<keyword evidence="10" id="KW-1185">Reference proteome</keyword>
<dbReference type="RefSeq" id="WP_145364965.1">
    <property type="nucleotide sequence ID" value="NZ_CP036268.1"/>
</dbReference>
<dbReference type="EMBL" id="CP036268">
    <property type="protein sequence ID" value="QDT38908.1"/>
    <property type="molecule type" value="Genomic_DNA"/>
</dbReference>
<dbReference type="KEGG" id="svp:Pan189_33070"/>
<sequence precursor="true">MKNSLSCLIGLCALILNAAVANAADGSEVAISDYGWLSLLPAIVAVILAIATRQVIVALVGAIFAGALPLADWQPFTAAVRTVDTYIVGALVPVDGSAADPFYMQVILMTFFLGGLVGVLVRSGGAAGLIQPLLKFATTRERGQVLTAATGFLIFFDDYANTILVGGTMRPLTDRLKISREKLAFLVDATAAPIAGLAIVSTWVGVEIGYIGEGCKEAGLNPDSAYAIFLATLPYRFYPLYLIAFVFLIGWTGRDFGPMREAEARARDIEEAPAATTDPSVEHNANEARPNIWNAAVPLAVLLISLTAGMIWAGTSSIAAENIDSSFEAKPVEYTVQNILDRSDSTRMLLLASAAASAIAVLMGVATRSTSLAELVAGWLTGVKSMVEAVTVLILAWAIATICDADHLGTATYLSGLATGIVSPAMLPAIAFVLAAVVALCIGSSWTTMALLIPSLMAIAADLNGGVPEPFSAVQLGTVGAVLAGAIFGDHCSPISDTTVLSSAASGCDHLRHVITQAPYAVTVAVISLVCGYVPSGFGVSPWLLLPIGFATIFLTIRVFGRKSV</sequence>
<feature type="transmembrane region" description="Helical" evidence="6">
    <location>
        <begin position="102"/>
        <end position="121"/>
    </location>
</feature>
<dbReference type="PANTHER" id="PTHR43478">
    <property type="entry name" value="NA+/H+ ANTIPORTER-RELATED"/>
    <property type="match status" value="1"/>
</dbReference>
<evidence type="ECO:0000313" key="10">
    <source>
        <dbReference type="Proteomes" id="UP000317318"/>
    </source>
</evidence>
<dbReference type="PANTHER" id="PTHR43478:SF1">
    <property type="entry name" value="NA+_H+ ANTIPORTER NHAC-LIKE C-TERMINAL DOMAIN-CONTAINING PROTEIN"/>
    <property type="match status" value="1"/>
</dbReference>
<evidence type="ECO:0000256" key="5">
    <source>
        <dbReference type="ARBA" id="ARBA00023136"/>
    </source>
</evidence>
<evidence type="ECO:0000256" key="1">
    <source>
        <dbReference type="ARBA" id="ARBA00004651"/>
    </source>
</evidence>
<feature type="transmembrane region" description="Helical" evidence="6">
    <location>
        <begin position="348"/>
        <end position="367"/>
    </location>
</feature>
<dbReference type="Pfam" id="PF03553">
    <property type="entry name" value="Na_H_antiporter"/>
    <property type="match status" value="1"/>
</dbReference>
<dbReference type="Proteomes" id="UP000317318">
    <property type="component" value="Chromosome"/>
</dbReference>
<evidence type="ECO:0000259" key="8">
    <source>
        <dbReference type="Pfam" id="PF03553"/>
    </source>
</evidence>
<dbReference type="AlphaFoldDB" id="A0A517R4U8"/>
<protein>
    <submittedName>
        <fullName evidence="9">Malate-2H(+)/Na(+)-lactate antiporter</fullName>
    </submittedName>
</protein>
<name>A0A517R4U8_9PLAN</name>
<evidence type="ECO:0000313" key="9">
    <source>
        <dbReference type="EMBL" id="QDT38908.1"/>
    </source>
</evidence>
<proteinExistence type="predicted"/>
<evidence type="ECO:0000256" key="3">
    <source>
        <dbReference type="ARBA" id="ARBA00022692"/>
    </source>
</evidence>
<evidence type="ECO:0000256" key="4">
    <source>
        <dbReference type="ARBA" id="ARBA00022989"/>
    </source>
</evidence>
<dbReference type="InterPro" id="IPR018461">
    <property type="entry name" value="Na/H_Antiport_NhaC-like_C"/>
</dbReference>
<accession>A0A517R4U8</accession>
<organism evidence="9 10">
    <name type="scientific">Stratiformator vulcanicus</name>
    <dbReference type="NCBI Taxonomy" id="2527980"/>
    <lineage>
        <taxon>Bacteria</taxon>
        <taxon>Pseudomonadati</taxon>
        <taxon>Planctomycetota</taxon>
        <taxon>Planctomycetia</taxon>
        <taxon>Planctomycetales</taxon>
        <taxon>Planctomycetaceae</taxon>
        <taxon>Stratiformator</taxon>
    </lineage>
</organism>
<evidence type="ECO:0000256" key="2">
    <source>
        <dbReference type="ARBA" id="ARBA00022475"/>
    </source>
</evidence>
<gene>
    <name evidence="9" type="primary">mleN</name>
    <name evidence="9" type="ORF">Pan189_33070</name>
</gene>
<keyword evidence="2" id="KW-1003">Cell membrane</keyword>
<reference evidence="9 10" key="1">
    <citation type="submission" date="2019-02" db="EMBL/GenBank/DDBJ databases">
        <title>Deep-cultivation of Planctomycetes and their phenomic and genomic characterization uncovers novel biology.</title>
        <authorList>
            <person name="Wiegand S."/>
            <person name="Jogler M."/>
            <person name="Boedeker C."/>
            <person name="Pinto D."/>
            <person name="Vollmers J."/>
            <person name="Rivas-Marin E."/>
            <person name="Kohn T."/>
            <person name="Peeters S.H."/>
            <person name="Heuer A."/>
            <person name="Rast P."/>
            <person name="Oberbeckmann S."/>
            <person name="Bunk B."/>
            <person name="Jeske O."/>
            <person name="Meyerdierks A."/>
            <person name="Storesund J.E."/>
            <person name="Kallscheuer N."/>
            <person name="Luecker S."/>
            <person name="Lage O.M."/>
            <person name="Pohl T."/>
            <person name="Merkel B.J."/>
            <person name="Hornburger P."/>
            <person name="Mueller R.-W."/>
            <person name="Bruemmer F."/>
            <person name="Labrenz M."/>
            <person name="Spormann A.M."/>
            <person name="Op den Camp H."/>
            <person name="Overmann J."/>
            <person name="Amann R."/>
            <person name="Jetten M.S.M."/>
            <person name="Mascher T."/>
            <person name="Medema M.H."/>
            <person name="Devos D.P."/>
            <person name="Kaster A.-K."/>
            <person name="Ovreas L."/>
            <person name="Rohde M."/>
            <person name="Galperin M.Y."/>
            <person name="Jogler C."/>
        </authorList>
    </citation>
    <scope>NUCLEOTIDE SEQUENCE [LARGE SCALE GENOMIC DNA]</scope>
    <source>
        <strain evidence="9 10">Pan189</strain>
    </source>
</reference>
<feature type="transmembrane region" description="Helical" evidence="6">
    <location>
        <begin position="292"/>
        <end position="313"/>
    </location>
</feature>
<feature type="chain" id="PRO_5021992606" evidence="7">
    <location>
        <begin position="24"/>
        <end position="565"/>
    </location>
</feature>
<feature type="transmembrane region" description="Helical" evidence="6">
    <location>
        <begin position="226"/>
        <end position="251"/>
    </location>
</feature>
<comment type="subcellular location">
    <subcellularLocation>
        <location evidence="1">Cell membrane</location>
        <topology evidence="1">Multi-pass membrane protein</topology>
    </subcellularLocation>
</comment>
<keyword evidence="7" id="KW-0732">Signal</keyword>
<feature type="transmembrane region" description="Helical" evidence="6">
    <location>
        <begin position="33"/>
        <end position="50"/>
    </location>
</feature>
<evidence type="ECO:0000256" key="6">
    <source>
        <dbReference type="SAM" id="Phobius"/>
    </source>
</evidence>
<dbReference type="GO" id="GO:0005886">
    <property type="term" value="C:plasma membrane"/>
    <property type="evidence" value="ECO:0007669"/>
    <property type="project" value="UniProtKB-SubCell"/>
</dbReference>
<keyword evidence="5 6" id="KW-0472">Membrane</keyword>
<feature type="transmembrane region" description="Helical" evidence="6">
    <location>
        <begin position="379"/>
        <end position="400"/>
    </location>
</feature>
<keyword evidence="4 6" id="KW-1133">Transmembrane helix</keyword>
<feature type="transmembrane region" description="Helical" evidence="6">
    <location>
        <begin position="520"/>
        <end position="538"/>
    </location>
</feature>
<feature type="transmembrane region" description="Helical" evidence="6">
    <location>
        <begin position="183"/>
        <end position="206"/>
    </location>
</feature>
<feature type="transmembrane region" description="Helical" evidence="6">
    <location>
        <begin position="420"/>
        <end position="442"/>
    </location>
</feature>
<feature type="domain" description="Na+/H+ antiporter NhaC-like C-terminal" evidence="8">
    <location>
        <begin position="200"/>
        <end position="530"/>
    </location>
</feature>
<feature type="transmembrane region" description="Helical" evidence="6">
    <location>
        <begin position="55"/>
        <end position="71"/>
    </location>
</feature>
<feature type="signal peptide" evidence="7">
    <location>
        <begin position="1"/>
        <end position="23"/>
    </location>
</feature>
<feature type="transmembrane region" description="Helical" evidence="6">
    <location>
        <begin position="544"/>
        <end position="561"/>
    </location>
</feature>
<keyword evidence="3 6" id="KW-0812">Transmembrane</keyword>
<evidence type="ECO:0000256" key="7">
    <source>
        <dbReference type="SAM" id="SignalP"/>
    </source>
</evidence>
<dbReference type="OrthoDB" id="9762978at2"/>